<evidence type="ECO:0000256" key="1">
    <source>
        <dbReference type="SAM" id="MobiDB-lite"/>
    </source>
</evidence>
<feature type="compositionally biased region" description="Low complexity" evidence="1">
    <location>
        <begin position="105"/>
        <end position="117"/>
    </location>
</feature>
<feature type="region of interest" description="Disordered" evidence="1">
    <location>
        <begin position="38"/>
        <end position="161"/>
    </location>
</feature>
<feature type="compositionally biased region" description="Basic and acidic residues" evidence="1">
    <location>
        <begin position="51"/>
        <end position="82"/>
    </location>
</feature>
<evidence type="ECO:0000313" key="2">
    <source>
        <dbReference type="EMBL" id="BBD82293.1"/>
    </source>
</evidence>
<sequence>MHTEKATGQVFFFYKRNIHIPLLHKHLVLTGVEAPHHQGAAARGSSTVHPGDPRKVEKGNRKEASRASSWWRRDRYPEKGNGEHSVCSAGGELRPPATIPADINSLSLSLSLSPSPSRSERDVSTHEQSRELLGSSEAAQLCEPKQRTRPTRGSKSIGTYM</sequence>
<gene>
    <name evidence="2" type="primary">K0054F06.26</name>
</gene>
<dbReference type="EMBL" id="AP011477">
    <property type="protein sequence ID" value="BBD82293.1"/>
    <property type="molecule type" value="Genomic_DNA"/>
</dbReference>
<protein>
    <submittedName>
        <fullName evidence="2">Uncharacterized protein</fullName>
    </submittedName>
</protein>
<proteinExistence type="predicted"/>
<feature type="compositionally biased region" description="Basic and acidic residues" evidence="1">
    <location>
        <begin position="118"/>
        <end position="130"/>
    </location>
</feature>
<dbReference type="AlphaFoldDB" id="A0A679BCF3"/>
<accession>A0A679BCF3</accession>
<organism evidence="2">
    <name type="scientific">Oryza sativa subsp. indica</name>
    <name type="common">Rice</name>
    <dbReference type="NCBI Taxonomy" id="39946"/>
    <lineage>
        <taxon>Eukaryota</taxon>
        <taxon>Viridiplantae</taxon>
        <taxon>Streptophyta</taxon>
        <taxon>Embryophyta</taxon>
        <taxon>Tracheophyta</taxon>
        <taxon>Spermatophyta</taxon>
        <taxon>Magnoliopsida</taxon>
        <taxon>Liliopsida</taxon>
        <taxon>Poales</taxon>
        <taxon>Poaceae</taxon>
        <taxon>BOP clade</taxon>
        <taxon>Oryzoideae</taxon>
        <taxon>Oryzeae</taxon>
        <taxon>Oryzinae</taxon>
        <taxon>Oryza</taxon>
        <taxon>Oryza sativa</taxon>
    </lineage>
</organism>
<reference evidence="2" key="1">
    <citation type="submission" date="2009-05" db="EMBL/GenBank/DDBJ databases">
        <title>Oryza sativa Indica Group genomic DNA, chromosome 11, BAC clone:K0054F06, cultivar:Kasalath.</title>
        <authorList>
            <person name="Matsumoto T."/>
            <person name="Wu J."/>
            <person name="Kanamori H."/>
        </authorList>
    </citation>
    <scope>NUCLEOTIDE SEQUENCE</scope>
</reference>
<name>A0A679BCF3_ORYSI</name>